<proteinExistence type="predicted"/>
<dbReference type="Proteomes" id="UP001145069">
    <property type="component" value="Unassembled WGS sequence"/>
</dbReference>
<dbReference type="InterPro" id="IPR036513">
    <property type="entry name" value="STAS_dom_sf"/>
</dbReference>
<keyword evidence="4" id="KW-1185">Reference proteome</keyword>
<dbReference type="PROSITE" id="PS50801">
    <property type="entry name" value="STAS"/>
    <property type="match status" value="1"/>
</dbReference>
<evidence type="ECO:0000313" key="3">
    <source>
        <dbReference type="EMBL" id="MDC3417662.1"/>
    </source>
</evidence>
<reference evidence="3" key="1">
    <citation type="submission" date="2022-06" db="EMBL/GenBank/DDBJ databases">
        <title>Aquibacillus sp. a new bacterium isolated from soil saline samples.</title>
        <authorList>
            <person name="Galisteo C."/>
            <person name="De La Haba R."/>
            <person name="Sanchez-Porro C."/>
            <person name="Ventosa A."/>
        </authorList>
    </citation>
    <scope>NUCLEOTIDE SEQUENCE</scope>
    <source>
        <strain evidence="3">3ASR75-54</strain>
    </source>
</reference>
<dbReference type="Gene3D" id="3.30.750.24">
    <property type="entry name" value="STAS domain"/>
    <property type="match status" value="1"/>
</dbReference>
<protein>
    <submittedName>
        <fullName evidence="3">STAS domain-containing protein</fullName>
    </submittedName>
</protein>
<feature type="domain" description="STAS" evidence="2">
    <location>
        <begin position="162"/>
        <end position="273"/>
    </location>
</feature>
<dbReference type="PANTHER" id="PTHR33745">
    <property type="entry name" value="RSBT ANTAGONIST PROTEIN RSBS-RELATED"/>
    <property type="match status" value="1"/>
</dbReference>
<accession>A0A9X3WD44</accession>
<evidence type="ECO:0000313" key="4">
    <source>
        <dbReference type="Proteomes" id="UP001145069"/>
    </source>
</evidence>
<dbReference type="AlphaFoldDB" id="A0A9X3WD44"/>
<dbReference type="PANTHER" id="PTHR33745:SF3">
    <property type="entry name" value="RSBT CO-ANTAGONIST PROTEIN RSBRC"/>
    <property type="match status" value="1"/>
</dbReference>
<dbReference type="CDD" id="cd07041">
    <property type="entry name" value="STAS_RsbR_RsbS_like"/>
    <property type="match status" value="1"/>
</dbReference>
<sequence>MKEELEFIGKRIVANKEKLTGLTLDMQNSEYTEHLNRSSISQDVVFQGRTELFHILGESLYSEFEESMEKLRKWANQMGTIANDNGISLDRSIKSLAIYRDIIWDTFSEEIREEKFAAITVLDVNKIIDPLIDEANYIFTQIFAENNKQMIEVAQNTLQQLSVPVVPLSKDIAVLPLIGEIDTYRSKLIMETALAQSTALKLNYMLIDVSGVPIVDTVVAHNLFQVVNALRLIGVEAIITGIRPEIAHTVVSLGIEFGGVKTLANLAQALSEIGFKQTTN</sequence>
<keyword evidence="1" id="KW-0597">Phosphoprotein</keyword>
<organism evidence="3 4">
    <name type="scientific">Aquibacillus salsiterrae</name>
    <dbReference type="NCBI Taxonomy" id="2950439"/>
    <lineage>
        <taxon>Bacteria</taxon>
        <taxon>Bacillati</taxon>
        <taxon>Bacillota</taxon>
        <taxon>Bacilli</taxon>
        <taxon>Bacillales</taxon>
        <taxon>Bacillaceae</taxon>
        <taxon>Aquibacillus</taxon>
    </lineage>
</organism>
<comment type="caution">
    <text evidence="3">The sequence shown here is derived from an EMBL/GenBank/DDBJ whole genome shotgun (WGS) entry which is preliminary data.</text>
</comment>
<dbReference type="RefSeq" id="WP_272446733.1">
    <property type="nucleotide sequence ID" value="NZ_JAMQKC010000012.1"/>
</dbReference>
<dbReference type="EMBL" id="JAMQKC010000012">
    <property type="protein sequence ID" value="MDC3417662.1"/>
    <property type="molecule type" value="Genomic_DNA"/>
</dbReference>
<dbReference type="InterPro" id="IPR051932">
    <property type="entry name" value="Bact_StressResp_Reg"/>
</dbReference>
<evidence type="ECO:0000259" key="2">
    <source>
        <dbReference type="PROSITE" id="PS50801"/>
    </source>
</evidence>
<evidence type="ECO:0000256" key="1">
    <source>
        <dbReference type="ARBA" id="ARBA00022553"/>
    </source>
</evidence>
<dbReference type="Pfam" id="PF01740">
    <property type="entry name" value="STAS"/>
    <property type="match status" value="1"/>
</dbReference>
<dbReference type="SUPFAM" id="SSF52091">
    <property type="entry name" value="SpoIIaa-like"/>
    <property type="match status" value="1"/>
</dbReference>
<gene>
    <name evidence="3" type="ORF">NC799_12210</name>
</gene>
<name>A0A9X3WD44_9BACI</name>
<dbReference type="InterPro" id="IPR002645">
    <property type="entry name" value="STAS_dom"/>
</dbReference>